<reference evidence="3 4" key="1">
    <citation type="journal article" date="2018" name="Cell">
        <title>The Chara Genome: Secondary Complexity and Implications for Plant Terrestrialization.</title>
        <authorList>
            <person name="Nishiyama T."/>
            <person name="Sakayama H."/>
            <person name="Vries J.D."/>
            <person name="Buschmann H."/>
            <person name="Saint-Marcoux D."/>
            <person name="Ullrich K.K."/>
            <person name="Haas F.B."/>
            <person name="Vanderstraeten L."/>
            <person name="Becker D."/>
            <person name="Lang D."/>
            <person name="Vosolsobe S."/>
            <person name="Rombauts S."/>
            <person name="Wilhelmsson P.K.I."/>
            <person name="Janitza P."/>
            <person name="Kern R."/>
            <person name="Heyl A."/>
            <person name="Rumpler F."/>
            <person name="Villalobos L.I.A.C."/>
            <person name="Clay J.M."/>
            <person name="Skokan R."/>
            <person name="Toyoda A."/>
            <person name="Suzuki Y."/>
            <person name="Kagoshima H."/>
            <person name="Schijlen E."/>
            <person name="Tajeshwar N."/>
            <person name="Catarino B."/>
            <person name="Hetherington A.J."/>
            <person name="Saltykova A."/>
            <person name="Bonnot C."/>
            <person name="Breuninger H."/>
            <person name="Symeonidi A."/>
            <person name="Radhakrishnan G.V."/>
            <person name="Van Nieuwerburgh F."/>
            <person name="Deforce D."/>
            <person name="Chang C."/>
            <person name="Karol K.G."/>
            <person name="Hedrich R."/>
            <person name="Ulvskov P."/>
            <person name="Glockner G."/>
            <person name="Delwiche C.F."/>
            <person name="Petrasek J."/>
            <person name="Van de Peer Y."/>
            <person name="Friml J."/>
            <person name="Beilby M."/>
            <person name="Dolan L."/>
            <person name="Kohara Y."/>
            <person name="Sugano S."/>
            <person name="Fujiyama A."/>
            <person name="Delaux P.-M."/>
            <person name="Quint M."/>
            <person name="TheiBen G."/>
            <person name="Hagemann M."/>
            <person name="Harholt J."/>
            <person name="Dunand C."/>
            <person name="Zachgo S."/>
            <person name="Langdale J."/>
            <person name="Maumus F."/>
            <person name="Straeten D.V.D."/>
            <person name="Gould S.B."/>
            <person name="Rensing S.A."/>
        </authorList>
    </citation>
    <scope>NUCLEOTIDE SEQUENCE [LARGE SCALE GENOMIC DNA]</scope>
    <source>
        <strain evidence="3 4">S276</strain>
    </source>
</reference>
<dbReference type="InterPro" id="IPR052169">
    <property type="entry name" value="CW_Biosynth-Accessory"/>
</dbReference>
<protein>
    <recommendedName>
        <fullName evidence="2">Capsule synthesis protein CapA domain-containing protein</fullName>
    </recommendedName>
</protein>
<dbReference type="Proteomes" id="UP000265515">
    <property type="component" value="Unassembled WGS sequence"/>
</dbReference>
<dbReference type="InterPro" id="IPR029052">
    <property type="entry name" value="Metallo-depent_PP-like"/>
</dbReference>
<dbReference type="EMBL" id="BFEA01000017">
    <property type="protein sequence ID" value="GBG61181.1"/>
    <property type="molecule type" value="Genomic_DNA"/>
</dbReference>
<dbReference type="Gene3D" id="3.60.21.10">
    <property type="match status" value="1"/>
</dbReference>
<proteinExistence type="inferred from homology"/>
<evidence type="ECO:0000259" key="2">
    <source>
        <dbReference type="SMART" id="SM00854"/>
    </source>
</evidence>
<evidence type="ECO:0000313" key="4">
    <source>
        <dbReference type="Proteomes" id="UP000265515"/>
    </source>
</evidence>
<name>A0A388JTR8_CHABU</name>
<dbReference type="Gramene" id="GBG61181">
    <property type="protein sequence ID" value="GBG61181"/>
    <property type="gene ID" value="CBR_g19257"/>
</dbReference>
<dbReference type="InterPro" id="IPR019079">
    <property type="entry name" value="Capsule_synth_CapA"/>
</dbReference>
<dbReference type="OrthoDB" id="2014752at2759"/>
<dbReference type="SMART" id="SM00854">
    <property type="entry name" value="PGA_cap"/>
    <property type="match status" value="1"/>
</dbReference>
<evidence type="ECO:0000256" key="1">
    <source>
        <dbReference type="ARBA" id="ARBA00005662"/>
    </source>
</evidence>
<dbReference type="PANTHER" id="PTHR33393:SF11">
    <property type="entry name" value="POLYGLUTAMINE SYNTHESIS ACCESSORY PROTEIN RV0574C-RELATED"/>
    <property type="match status" value="1"/>
</dbReference>
<dbReference type="Pfam" id="PF09587">
    <property type="entry name" value="PGA_cap"/>
    <property type="match status" value="1"/>
</dbReference>
<gene>
    <name evidence="3" type="ORF">CBR_g19257</name>
</gene>
<keyword evidence="4" id="KW-1185">Reference proteome</keyword>
<comment type="similarity">
    <text evidence="1">Belongs to the CapA family.</text>
</comment>
<dbReference type="CDD" id="cd07381">
    <property type="entry name" value="MPP_CapA"/>
    <property type="match status" value="1"/>
</dbReference>
<dbReference type="AlphaFoldDB" id="A0A388JTR8"/>
<dbReference type="SUPFAM" id="SSF56300">
    <property type="entry name" value="Metallo-dependent phosphatases"/>
    <property type="match status" value="1"/>
</dbReference>
<sequence>MYTNLPHDRILNNVAKAVDEAHAYALQHTRMYSRCRALNMFIHGPCSGQWTTNSGPDNLSVSQILQHLRFVVENTFLYTRDGTLRKQIIGIPMGTNAGPEISNLTIYWDEARFIDDIRQHDPQAAQRYAFTYRLIDDVLSWAQLPPPSEHYLEWKEITATDGSCTFLGMHLRVRSDGSLRMSVFDKAAAWDFPVIRYPSATSNIPSHQPAVPTVAVPTAVASTAVVSTAVVSTAVVSTPGFTSAASATEVASAARPVTACSSAANAVPFVAVPTAAASIVVVSTAAVSTAAAALVSTAAVSTAAVSTPGFTPAVFATEVASAAVPATEVASAAVPTTTVVSAAVPLFTTSSASHWHTSLISCQSMQLLWSLKRTRHRLQSALGWSAVHCFFSKLSDRTSATFPRQCRVSCGAPVAAARELKQLAGATRCLRTAGGVAERFMALSGDGKVSKVLVVGDVMLGRLVDQLFPTHNYDPADEGLGVILVRRDKESLKQLKEMGPYLYVWGDTLALFHSVDLRLVNLETSVTTSSEEWPEQAFNFRMHPANVRTLKEASIDYCSLANNHILDFQVSGMRETMRTLTEAGIKFAGCGENLDQASSPAYLQLGNKKVACLSAADHFDYWAAGSDRPGIQYIDPRNATEDDLLRVQAKAEEARRNGADMVFMSFHWGPNWSWEPSGAIKTLAHQLVDRCGINLIHGHSAHHVQGVEIYKGTPIIYGCGDFIDDYAVDRNMRNDLGCAFVLVSTEDGGESREPRGWSWSHMELYPTKIHNLAVTQKLTNAERKWVVAKMTELSAVYGTEVLDVDGKMLIPIKPIQKSE</sequence>
<feature type="domain" description="Capsule synthesis protein CapA" evidence="2">
    <location>
        <begin position="451"/>
        <end position="726"/>
    </location>
</feature>
<comment type="caution">
    <text evidence="3">The sequence shown here is derived from an EMBL/GenBank/DDBJ whole genome shotgun (WGS) entry which is preliminary data.</text>
</comment>
<accession>A0A388JTR8</accession>
<dbReference type="PANTHER" id="PTHR33393">
    <property type="entry name" value="POLYGLUTAMINE SYNTHESIS ACCESSORY PROTEIN RV0574C-RELATED"/>
    <property type="match status" value="1"/>
</dbReference>
<dbReference type="STRING" id="69332.A0A388JTR8"/>
<organism evidence="3 4">
    <name type="scientific">Chara braunii</name>
    <name type="common">Braun's stonewort</name>
    <dbReference type="NCBI Taxonomy" id="69332"/>
    <lineage>
        <taxon>Eukaryota</taxon>
        <taxon>Viridiplantae</taxon>
        <taxon>Streptophyta</taxon>
        <taxon>Charophyceae</taxon>
        <taxon>Charales</taxon>
        <taxon>Characeae</taxon>
        <taxon>Chara</taxon>
    </lineage>
</organism>
<evidence type="ECO:0000313" key="3">
    <source>
        <dbReference type="EMBL" id="GBG61181.1"/>
    </source>
</evidence>